<dbReference type="Gene3D" id="2.40.10.120">
    <property type="match status" value="1"/>
</dbReference>
<protein>
    <submittedName>
        <fullName evidence="2">Serine protease</fullName>
    </submittedName>
</protein>
<sequence>MGARTRTIRAVIAPLLVVLVPWGMGVGPTGASGQEASRRFSARSATPSDLPRPIDDLTIRPTVMVRKGTARGSGTIIGSTKGRSLILTAAHVIDGPGELQIELHRYNLGIEGRKLGGNWPKVVPARAVAADPEADVAVLLVEGLAKLPYVASIDTGIDRPPTEGAAVVSVGIDHASDLNSWESRVRGTAWLSRTAASPEGDGPDPGPRGKGGTPRLFLITEHPPIKGRSGGGLFSSEGKLLGLCVGRIEIKQAGGEEAAIGLFASGPSILKVLEQLETDDSAPK</sequence>
<dbReference type="PANTHER" id="PTHR43019:SF23">
    <property type="entry name" value="PROTEASE DO-LIKE 5, CHLOROPLASTIC"/>
    <property type="match status" value="1"/>
</dbReference>
<keyword evidence="2" id="KW-0378">Hydrolase</keyword>
<dbReference type="RefSeq" id="WP_126726772.1">
    <property type="nucleotide sequence ID" value="NZ_RYZH01000036.1"/>
</dbReference>
<feature type="region of interest" description="Disordered" evidence="1">
    <location>
        <begin position="30"/>
        <end position="53"/>
    </location>
</feature>
<dbReference type="AlphaFoldDB" id="A0A432MGJ7"/>
<dbReference type="SUPFAM" id="SSF50494">
    <property type="entry name" value="Trypsin-like serine proteases"/>
    <property type="match status" value="1"/>
</dbReference>
<evidence type="ECO:0000313" key="2">
    <source>
        <dbReference type="EMBL" id="RUL85834.1"/>
    </source>
</evidence>
<dbReference type="Proteomes" id="UP000280296">
    <property type="component" value="Unassembled WGS sequence"/>
</dbReference>
<keyword evidence="2" id="KW-0645">Protease</keyword>
<dbReference type="PANTHER" id="PTHR43019">
    <property type="entry name" value="SERINE ENDOPROTEASE DEGS"/>
    <property type="match status" value="1"/>
</dbReference>
<dbReference type="OrthoDB" id="278709at2"/>
<reference evidence="2 3" key="2">
    <citation type="submission" date="2019-01" db="EMBL/GenBank/DDBJ databases">
        <title>Tautonia sociabilis, a novel thermotolerant planctomycete of Isosphaeraceae family, isolated from a 4000 m deep subterranean habitat.</title>
        <authorList>
            <person name="Kovaleva O.L."/>
            <person name="Elcheninov A.G."/>
            <person name="Van Heerden E."/>
            <person name="Toshchakov S.V."/>
            <person name="Novikov A."/>
            <person name="Bonch-Osmolovskaya E.A."/>
            <person name="Kublanov I.V."/>
        </authorList>
    </citation>
    <scope>NUCLEOTIDE SEQUENCE [LARGE SCALE GENOMIC DNA]</scope>
    <source>
        <strain evidence="2 3">GM2012</strain>
    </source>
</reference>
<dbReference type="GO" id="GO:0006508">
    <property type="term" value="P:proteolysis"/>
    <property type="evidence" value="ECO:0007669"/>
    <property type="project" value="UniProtKB-KW"/>
</dbReference>
<accession>A0A432MGJ7</accession>
<keyword evidence="3" id="KW-1185">Reference proteome</keyword>
<evidence type="ECO:0000256" key="1">
    <source>
        <dbReference type="SAM" id="MobiDB-lite"/>
    </source>
</evidence>
<reference evidence="2 3" key="1">
    <citation type="submission" date="2018-12" db="EMBL/GenBank/DDBJ databases">
        <authorList>
            <person name="Toschakov S.V."/>
        </authorList>
    </citation>
    <scope>NUCLEOTIDE SEQUENCE [LARGE SCALE GENOMIC DNA]</scope>
    <source>
        <strain evidence="2 3">GM2012</strain>
    </source>
</reference>
<proteinExistence type="predicted"/>
<comment type="caution">
    <text evidence="2">The sequence shown here is derived from an EMBL/GenBank/DDBJ whole genome shotgun (WGS) entry which is preliminary data.</text>
</comment>
<feature type="region of interest" description="Disordered" evidence="1">
    <location>
        <begin position="193"/>
        <end position="215"/>
    </location>
</feature>
<gene>
    <name evidence="2" type="ORF">TsocGM_17600</name>
</gene>
<evidence type="ECO:0000313" key="3">
    <source>
        <dbReference type="Proteomes" id="UP000280296"/>
    </source>
</evidence>
<dbReference type="EMBL" id="RYZH01000036">
    <property type="protein sequence ID" value="RUL85834.1"/>
    <property type="molecule type" value="Genomic_DNA"/>
</dbReference>
<dbReference type="Pfam" id="PF13365">
    <property type="entry name" value="Trypsin_2"/>
    <property type="match status" value="1"/>
</dbReference>
<dbReference type="GO" id="GO:0008233">
    <property type="term" value="F:peptidase activity"/>
    <property type="evidence" value="ECO:0007669"/>
    <property type="project" value="UniProtKB-KW"/>
</dbReference>
<organism evidence="2 3">
    <name type="scientific">Tautonia sociabilis</name>
    <dbReference type="NCBI Taxonomy" id="2080755"/>
    <lineage>
        <taxon>Bacteria</taxon>
        <taxon>Pseudomonadati</taxon>
        <taxon>Planctomycetota</taxon>
        <taxon>Planctomycetia</taxon>
        <taxon>Isosphaerales</taxon>
        <taxon>Isosphaeraceae</taxon>
        <taxon>Tautonia</taxon>
    </lineage>
</organism>
<dbReference type="InterPro" id="IPR009003">
    <property type="entry name" value="Peptidase_S1_PA"/>
</dbReference>
<name>A0A432MGJ7_9BACT</name>